<comment type="caution">
    <text evidence="2">The sequence shown here is derived from an EMBL/GenBank/DDBJ whole genome shotgun (WGS) entry which is preliminary data.</text>
</comment>
<dbReference type="PANTHER" id="PTHR43130:SF15">
    <property type="entry name" value="THIJ_PFPI FAMILY PROTEIN (AFU_ORTHOLOGUE AFUA_5G14240)"/>
    <property type="match status" value="1"/>
</dbReference>
<name>H3KDM4_9BURK</name>
<dbReference type="RefSeq" id="WP_008541543.1">
    <property type="nucleotide sequence ID" value="NZ_JH604925.1"/>
</dbReference>
<dbReference type="InterPro" id="IPR029062">
    <property type="entry name" value="Class_I_gatase-like"/>
</dbReference>
<feature type="domain" description="DJ-1/PfpI" evidence="1">
    <location>
        <begin position="2"/>
        <end position="157"/>
    </location>
</feature>
<evidence type="ECO:0000313" key="3">
    <source>
        <dbReference type="Proteomes" id="UP000004956"/>
    </source>
</evidence>
<dbReference type="InterPro" id="IPR052158">
    <property type="entry name" value="INH-QAR"/>
</dbReference>
<dbReference type="Gene3D" id="3.40.50.880">
    <property type="match status" value="1"/>
</dbReference>
<sequence length="188" mass="20472">MVLFPGFETIDAMGPVEMLGCLEGATTRWVSLSGGVVTSAQGVPVMTEKMDDDAPEILLIPGAAPQWLKLEPAFFDAIRRAAEKAQYVLTVCTGSFLLARTGFLNGRKATSSKNAIPMVLENAPKVLWQKKARWVEDGNVWTSSGITAGMDMALGFIAKTRSVEEARRIAAFTEYHWNEDAADDPFAK</sequence>
<accession>H3KDM4</accession>
<dbReference type="InterPro" id="IPR002818">
    <property type="entry name" value="DJ-1/PfpI"/>
</dbReference>
<dbReference type="PATRIC" id="fig|762967.3.peg.664"/>
<dbReference type="CDD" id="cd03139">
    <property type="entry name" value="GATase1_PfpI_2"/>
    <property type="match status" value="1"/>
</dbReference>
<evidence type="ECO:0000313" key="2">
    <source>
        <dbReference type="EMBL" id="EHY31781.1"/>
    </source>
</evidence>
<dbReference type="Pfam" id="PF01965">
    <property type="entry name" value="DJ-1_PfpI"/>
    <property type="match status" value="1"/>
</dbReference>
<dbReference type="HOGENOM" id="CLU_000445_44_8_4"/>
<keyword evidence="3" id="KW-1185">Reference proteome</keyword>
<dbReference type="PANTHER" id="PTHR43130">
    <property type="entry name" value="ARAC-FAMILY TRANSCRIPTIONAL REGULATOR"/>
    <property type="match status" value="1"/>
</dbReference>
<protein>
    <submittedName>
        <fullName evidence="2">DJ-1/PfpI family protein</fullName>
    </submittedName>
</protein>
<proteinExistence type="predicted"/>
<dbReference type="Proteomes" id="UP000004956">
    <property type="component" value="Unassembled WGS sequence"/>
</dbReference>
<evidence type="ECO:0000259" key="1">
    <source>
        <dbReference type="Pfam" id="PF01965"/>
    </source>
</evidence>
<gene>
    <name evidence="2" type="ORF">HMPREF9440_00833</name>
</gene>
<reference evidence="2 3" key="1">
    <citation type="submission" date="2011-11" db="EMBL/GenBank/DDBJ databases">
        <authorList>
            <person name="Weinstock G."/>
            <person name="Sodergren E."/>
            <person name="Clifton S."/>
            <person name="Fulton L."/>
            <person name="Fulton B."/>
            <person name="Courtney L."/>
            <person name="Fronick C."/>
            <person name="Harrison M."/>
            <person name="Strong C."/>
            <person name="Farmer C."/>
            <person name="Delahaunty K."/>
            <person name="Markovic C."/>
            <person name="Hall O."/>
            <person name="Minx P."/>
            <person name="Tomlinson C."/>
            <person name="Mitreva M."/>
            <person name="Hou S."/>
            <person name="Chen J."/>
            <person name="Wollam A."/>
            <person name="Pepin K.H."/>
            <person name="Johnson M."/>
            <person name="Bhonagiri V."/>
            <person name="Zhang X."/>
            <person name="Suruliraj S."/>
            <person name="Warren W."/>
            <person name="Chinwalla A."/>
            <person name="Mardis E.R."/>
            <person name="Wilson R.K."/>
        </authorList>
    </citation>
    <scope>NUCLEOTIDE SEQUENCE [LARGE SCALE GENOMIC DNA]</scope>
    <source>
        <strain evidence="2 3">YIT 11816</strain>
    </source>
</reference>
<organism evidence="2 3">
    <name type="scientific">Sutterella parvirubra YIT 11816</name>
    <dbReference type="NCBI Taxonomy" id="762967"/>
    <lineage>
        <taxon>Bacteria</taxon>
        <taxon>Pseudomonadati</taxon>
        <taxon>Pseudomonadota</taxon>
        <taxon>Betaproteobacteria</taxon>
        <taxon>Burkholderiales</taxon>
        <taxon>Sutterellaceae</taxon>
        <taxon>Sutterella</taxon>
    </lineage>
</organism>
<dbReference type="AlphaFoldDB" id="H3KDM4"/>
<dbReference type="EMBL" id="AFBQ01000116">
    <property type="protein sequence ID" value="EHY31781.1"/>
    <property type="molecule type" value="Genomic_DNA"/>
</dbReference>
<dbReference type="SUPFAM" id="SSF52317">
    <property type="entry name" value="Class I glutamine amidotransferase-like"/>
    <property type="match status" value="1"/>
</dbReference>
<dbReference type="STRING" id="762967.HMPREF9440_00833"/>